<feature type="region of interest" description="Disordered" evidence="1">
    <location>
        <begin position="82"/>
        <end position="109"/>
    </location>
</feature>
<name>A0A2I0XAN0_9ASPA</name>
<dbReference type="EMBL" id="KZ502009">
    <property type="protein sequence ID" value="PKU84987.1"/>
    <property type="molecule type" value="Genomic_DNA"/>
</dbReference>
<reference evidence="2 3" key="1">
    <citation type="journal article" date="2016" name="Sci. Rep.">
        <title>The Dendrobium catenatum Lindl. genome sequence provides insights into polysaccharide synthase, floral development and adaptive evolution.</title>
        <authorList>
            <person name="Zhang G.Q."/>
            <person name="Xu Q."/>
            <person name="Bian C."/>
            <person name="Tsai W.C."/>
            <person name="Yeh C.M."/>
            <person name="Liu K.W."/>
            <person name="Yoshida K."/>
            <person name="Zhang L.S."/>
            <person name="Chang S.B."/>
            <person name="Chen F."/>
            <person name="Shi Y."/>
            <person name="Su Y.Y."/>
            <person name="Zhang Y.Q."/>
            <person name="Chen L.J."/>
            <person name="Yin Y."/>
            <person name="Lin M."/>
            <person name="Huang H."/>
            <person name="Deng H."/>
            <person name="Wang Z.W."/>
            <person name="Zhu S.L."/>
            <person name="Zhao X."/>
            <person name="Deng C."/>
            <person name="Niu S.C."/>
            <person name="Huang J."/>
            <person name="Wang M."/>
            <person name="Liu G.H."/>
            <person name="Yang H.J."/>
            <person name="Xiao X.J."/>
            <person name="Hsiao Y.Y."/>
            <person name="Wu W.L."/>
            <person name="Chen Y.Y."/>
            <person name="Mitsuda N."/>
            <person name="Ohme-Takagi M."/>
            <person name="Luo Y.B."/>
            <person name="Van de Peer Y."/>
            <person name="Liu Z.J."/>
        </authorList>
    </citation>
    <scope>NUCLEOTIDE SEQUENCE [LARGE SCALE GENOMIC DNA]</scope>
    <source>
        <tissue evidence="2">The whole plant</tissue>
    </source>
</reference>
<dbReference type="AlphaFoldDB" id="A0A2I0XAN0"/>
<evidence type="ECO:0000256" key="1">
    <source>
        <dbReference type="SAM" id="MobiDB-lite"/>
    </source>
</evidence>
<reference evidence="2 3" key="2">
    <citation type="journal article" date="2017" name="Nature">
        <title>The Apostasia genome and the evolution of orchids.</title>
        <authorList>
            <person name="Zhang G.Q."/>
            <person name="Liu K.W."/>
            <person name="Li Z."/>
            <person name="Lohaus R."/>
            <person name="Hsiao Y.Y."/>
            <person name="Niu S.C."/>
            <person name="Wang J.Y."/>
            <person name="Lin Y.C."/>
            <person name="Xu Q."/>
            <person name="Chen L.J."/>
            <person name="Yoshida K."/>
            <person name="Fujiwara S."/>
            <person name="Wang Z.W."/>
            <person name="Zhang Y.Q."/>
            <person name="Mitsuda N."/>
            <person name="Wang M."/>
            <person name="Liu G.H."/>
            <person name="Pecoraro L."/>
            <person name="Huang H.X."/>
            <person name="Xiao X.J."/>
            <person name="Lin M."/>
            <person name="Wu X.Y."/>
            <person name="Wu W.L."/>
            <person name="Chen Y.Y."/>
            <person name="Chang S.B."/>
            <person name="Sakamoto S."/>
            <person name="Ohme-Takagi M."/>
            <person name="Yagi M."/>
            <person name="Zeng S.J."/>
            <person name="Shen C.Y."/>
            <person name="Yeh C.M."/>
            <person name="Luo Y.B."/>
            <person name="Tsai W.C."/>
            <person name="Van de Peer Y."/>
            <person name="Liu Z.J."/>
        </authorList>
    </citation>
    <scope>NUCLEOTIDE SEQUENCE [LARGE SCALE GENOMIC DNA]</scope>
    <source>
        <tissue evidence="2">The whole plant</tissue>
    </source>
</reference>
<accession>A0A2I0XAN0</accession>
<feature type="region of interest" description="Disordered" evidence="1">
    <location>
        <begin position="197"/>
        <end position="259"/>
    </location>
</feature>
<sequence>MVRGIVVGGRWRSRCRSWRDRSRWAMVVDLEGGHSQRETMAGGTGSGQREARRLWLDRGLIVMGGSKKDKKQGNRWQVLATEETDGGASEVAARQADLPSRSPGNGRFSASIAKGASLYDVGTEKGSRSTGAPRSGKENIHAVAKASVSCSPMATASCERVLRFIYPEGNLDRGISSPPSKPAAVRELIMSSIGISPPAGFARGGRSEPETVSGQEKTAMTESRNNLDRGSGRVSCSTSLSGKSEMCSDGSSDMEDDRNEGLEQPDAILVTTSMAEDDPNHEIALGSAMEVLDGGVDAHNGMAEDSSMSGPTPMDEPVGYGDLNSRAAEDFEHQVSTVARMVYDPNSSRREPSLVTASAPTSDPRVFPTTVCENAPNLPAARNRRTLPSVPGTLLCGGGEANPEPFMAKIALCRKNELKPLPFGLAVRESSNLKRFRTKVSTPRTIPPWTLRSFSMLKDQLKTLHPARSTFPKDILGPPKPF</sequence>
<evidence type="ECO:0000313" key="3">
    <source>
        <dbReference type="Proteomes" id="UP000233837"/>
    </source>
</evidence>
<keyword evidence="3" id="KW-1185">Reference proteome</keyword>
<protein>
    <submittedName>
        <fullName evidence="2">Uncharacterized protein</fullName>
    </submittedName>
</protein>
<proteinExistence type="predicted"/>
<dbReference type="Proteomes" id="UP000233837">
    <property type="component" value="Unassembled WGS sequence"/>
</dbReference>
<evidence type="ECO:0000313" key="2">
    <source>
        <dbReference type="EMBL" id="PKU84987.1"/>
    </source>
</evidence>
<feature type="compositionally biased region" description="Polar residues" evidence="1">
    <location>
        <begin position="210"/>
        <end position="224"/>
    </location>
</feature>
<organism evidence="2 3">
    <name type="scientific">Dendrobium catenatum</name>
    <dbReference type="NCBI Taxonomy" id="906689"/>
    <lineage>
        <taxon>Eukaryota</taxon>
        <taxon>Viridiplantae</taxon>
        <taxon>Streptophyta</taxon>
        <taxon>Embryophyta</taxon>
        <taxon>Tracheophyta</taxon>
        <taxon>Spermatophyta</taxon>
        <taxon>Magnoliopsida</taxon>
        <taxon>Liliopsida</taxon>
        <taxon>Asparagales</taxon>
        <taxon>Orchidaceae</taxon>
        <taxon>Epidendroideae</taxon>
        <taxon>Malaxideae</taxon>
        <taxon>Dendrobiinae</taxon>
        <taxon>Dendrobium</taxon>
    </lineage>
</organism>
<gene>
    <name evidence="2" type="ORF">MA16_Dca015203</name>
</gene>